<evidence type="ECO:0000313" key="2">
    <source>
        <dbReference type="Proteomes" id="UP001165205"/>
    </source>
</evidence>
<dbReference type="Gene3D" id="1.20.1280.50">
    <property type="match status" value="1"/>
</dbReference>
<name>A0AAN5C1Q5_ASPOZ</name>
<proteinExistence type="predicted"/>
<dbReference type="EMBL" id="BSYA01000190">
    <property type="protein sequence ID" value="GMG36141.1"/>
    <property type="molecule type" value="Genomic_DNA"/>
</dbReference>
<protein>
    <submittedName>
        <fullName evidence="1">Unnamed protein product</fullName>
    </submittedName>
</protein>
<reference evidence="1" key="1">
    <citation type="submission" date="2023-04" db="EMBL/GenBank/DDBJ databases">
        <title>Aspergillus oryzae NBRC 4228.</title>
        <authorList>
            <person name="Ichikawa N."/>
            <person name="Sato H."/>
            <person name="Tonouchi N."/>
        </authorList>
    </citation>
    <scope>NUCLEOTIDE SEQUENCE</scope>
    <source>
        <strain evidence="1">NBRC 4228</strain>
    </source>
</reference>
<sequence length="90" mass="10234">MITTSQDQQSICAALFYFTIFNLQYLDRELETDMSSKAIEAVLLTPELLEIILLHLDMTTLLVSAQRVSRHWLCVIAGSTKLQQALFSNQ</sequence>
<dbReference type="AlphaFoldDB" id="A0AAN5C1Q5"/>
<gene>
    <name evidence="1" type="ORF">Aory04_001123400</name>
</gene>
<dbReference type="InterPro" id="IPR036047">
    <property type="entry name" value="F-box-like_dom_sf"/>
</dbReference>
<comment type="caution">
    <text evidence="1">The sequence shown here is derived from an EMBL/GenBank/DDBJ whole genome shotgun (WGS) entry which is preliminary data.</text>
</comment>
<evidence type="ECO:0000313" key="1">
    <source>
        <dbReference type="EMBL" id="GMG36141.1"/>
    </source>
</evidence>
<dbReference type="Proteomes" id="UP001165205">
    <property type="component" value="Unassembled WGS sequence"/>
</dbReference>
<accession>A0AAN5C1Q5</accession>
<organism evidence="1 2">
    <name type="scientific">Aspergillus oryzae</name>
    <name type="common">Yellow koji mold</name>
    <dbReference type="NCBI Taxonomy" id="5062"/>
    <lineage>
        <taxon>Eukaryota</taxon>
        <taxon>Fungi</taxon>
        <taxon>Dikarya</taxon>
        <taxon>Ascomycota</taxon>
        <taxon>Pezizomycotina</taxon>
        <taxon>Eurotiomycetes</taxon>
        <taxon>Eurotiomycetidae</taxon>
        <taxon>Eurotiales</taxon>
        <taxon>Aspergillaceae</taxon>
        <taxon>Aspergillus</taxon>
        <taxon>Aspergillus subgen. Circumdati</taxon>
    </lineage>
</organism>
<dbReference type="SUPFAM" id="SSF81383">
    <property type="entry name" value="F-box domain"/>
    <property type="match status" value="1"/>
</dbReference>